<evidence type="ECO:0000313" key="3">
    <source>
        <dbReference type="EMBL" id="KAF2165346.1"/>
    </source>
</evidence>
<sequence>MSGNLLWVRLINAETLQLEEFIGDQVPQYYILSHRWGDDEITYKDFVKGRRKDSLGYRKILDCCEFVVRQHGNPSHLAGAALATDESTATHFGLYVWIDTCCIDKRSSAELSEAINSMYAYYRDAGICLVHLSDVAVDPSDASPSIGPGPSLLKQLAASSWFTRGWTLQELLAPKRVVFLDRQWRVIGRKGYFLLPDSKDHRSRFSSETYNQAFALDHYICQITGIHQKYFYDPSHLPNASIARRMSWAARRTTLRVEDMAYCLLGLFDVNIPLLYGEGPKAFIRLQEELLRKSNDHSIFAWWPPSDALRRFPPRYEYFRMGILAPSPAHFSHSGPIGQMPSVQMGARTRPYAMTNSGLELREMLRPVKLRGMENNSVYAMRLNCARKDDAVRIGGPVQIAFWHIGPWGRADGGYCRLVGVREMVVKENLIEEEGTLDGEERERVLYVRPVDEMVPIPTRV</sequence>
<proteinExistence type="predicted"/>
<organism evidence="3 4">
    <name type="scientific">Zasmidium cellare ATCC 36951</name>
    <dbReference type="NCBI Taxonomy" id="1080233"/>
    <lineage>
        <taxon>Eukaryota</taxon>
        <taxon>Fungi</taxon>
        <taxon>Dikarya</taxon>
        <taxon>Ascomycota</taxon>
        <taxon>Pezizomycotina</taxon>
        <taxon>Dothideomycetes</taxon>
        <taxon>Dothideomycetidae</taxon>
        <taxon>Mycosphaerellales</taxon>
        <taxon>Mycosphaerellaceae</taxon>
        <taxon>Zasmidium</taxon>
    </lineage>
</organism>
<gene>
    <name evidence="3" type="ORF">M409DRAFT_24195</name>
</gene>
<dbReference type="Pfam" id="PF06985">
    <property type="entry name" value="HET"/>
    <property type="match status" value="1"/>
</dbReference>
<evidence type="ECO:0000259" key="2">
    <source>
        <dbReference type="Pfam" id="PF26640"/>
    </source>
</evidence>
<feature type="domain" description="DUF8212" evidence="2">
    <location>
        <begin position="281"/>
        <end position="307"/>
    </location>
</feature>
<dbReference type="AlphaFoldDB" id="A0A6A6CIV9"/>
<dbReference type="OrthoDB" id="20872at2759"/>
<dbReference type="Pfam" id="PF26640">
    <property type="entry name" value="DUF8212"/>
    <property type="match status" value="1"/>
</dbReference>
<accession>A0A6A6CIV9</accession>
<dbReference type="GeneID" id="54560399"/>
<dbReference type="InterPro" id="IPR010730">
    <property type="entry name" value="HET"/>
</dbReference>
<name>A0A6A6CIV9_ZASCE</name>
<protein>
    <submittedName>
        <fullName evidence="3">Uncharacterized protein</fullName>
    </submittedName>
</protein>
<dbReference type="PANTHER" id="PTHR10622:SF10">
    <property type="entry name" value="HET DOMAIN-CONTAINING PROTEIN"/>
    <property type="match status" value="1"/>
</dbReference>
<dbReference type="EMBL" id="ML993600">
    <property type="protein sequence ID" value="KAF2165346.1"/>
    <property type="molecule type" value="Genomic_DNA"/>
</dbReference>
<dbReference type="InterPro" id="IPR058525">
    <property type="entry name" value="DUF8212"/>
</dbReference>
<dbReference type="PANTHER" id="PTHR10622">
    <property type="entry name" value="HET DOMAIN-CONTAINING PROTEIN"/>
    <property type="match status" value="1"/>
</dbReference>
<feature type="domain" description="Heterokaryon incompatibility" evidence="1">
    <location>
        <begin position="29"/>
        <end position="136"/>
    </location>
</feature>
<evidence type="ECO:0000259" key="1">
    <source>
        <dbReference type="Pfam" id="PF06985"/>
    </source>
</evidence>
<evidence type="ECO:0000313" key="4">
    <source>
        <dbReference type="Proteomes" id="UP000799537"/>
    </source>
</evidence>
<reference evidence="3" key="1">
    <citation type="journal article" date="2020" name="Stud. Mycol.">
        <title>101 Dothideomycetes genomes: a test case for predicting lifestyles and emergence of pathogens.</title>
        <authorList>
            <person name="Haridas S."/>
            <person name="Albert R."/>
            <person name="Binder M."/>
            <person name="Bloem J."/>
            <person name="Labutti K."/>
            <person name="Salamov A."/>
            <person name="Andreopoulos B."/>
            <person name="Baker S."/>
            <person name="Barry K."/>
            <person name="Bills G."/>
            <person name="Bluhm B."/>
            <person name="Cannon C."/>
            <person name="Castanera R."/>
            <person name="Culley D."/>
            <person name="Daum C."/>
            <person name="Ezra D."/>
            <person name="Gonzalez J."/>
            <person name="Henrissat B."/>
            <person name="Kuo A."/>
            <person name="Liang C."/>
            <person name="Lipzen A."/>
            <person name="Lutzoni F."/>
            <person name="Magnuson J."/>
            <person name="Mondo S."/>
            <person name="Nolan M."/>
            <person name="Ohm R."/>
            <person name="Pangilinan J."/>
            <person name="Park H.-J."/>
            <person name="Ramirez L."/>
            <person name="Alfaro M."/>
            <person name="Sun H."/>
            <person name="Tritt A."/>
            <person name="Yoshinaga Y."/>
            <person name="Zwiers L.-H."/>
            <person name="Turgeon B."/>
            <person name="Goodwin S."/>
            <person name="Spatafora J."/>
            <person name="Crous P."/>
            <person name="Grigoriev I."/>
        </authorList>
    </citation>
    <scope>NUCLEOTIDE SEQUENCE</scope>
    <source>
        <strain evidence="3">ATCC 36951</strain>
    </source>
</reference>
<dbReference type="Proteomes" id="UP000799537">
    <property type="component" value="Unassembled WGS sequence"/>
</dbReference>
<dbReference type="RefSeq" id="XP_033666235.1">
    <property type="nucleotide sequence ID" value="XM_033807127.1"/>
</dbReference>
<keyword evidence="4" id="KW-1185">Reference proteome</keyword>